<evidence type="ECO:0000313" key="2">
    <source>
        <dbReference type="Proteomes" id="UP000886501"/>
    </source>
</evidence>
<gene>
    <name evidence="1" type="ORF">BDM02DRAFT_3096288</name>
</gene>
<dbReference type="EMBL" id="MU118012">
    <property type="protein sequence ID" value="KAF9648536.1"/>
    <property type="molecule type" value="Genomic_DNA"/>
</dbReference>
<sequence>SKQAVGQFGLFAAKKIPPRTYLIDYLGEVHCDDRPSSDYDLSLYRTPDGLVSVGVDASEVGNEGRFVNDYRGIRAKPNAQFEERRVDNGELRMGIRTSSEAIKKGEEILVSYGKSWWSHR</sequence>
<accession>A0ACB6ZGI8</accession>
<keyword evidence="2" id="KW-1185">Reference proteome</keyword>
<organism evidence="1 2">
    <name type="scientific">Thelephora ganbajun</name>
    <name type="common">Ganba fungus</name>
    <dbReference type="NCBI Taxonomy" id="370292"/>
    <lineage>
        <taxon>Eukaryota</taxon>
        <taxon>Fungi</taxon>
        <taxon>Dikarya</taxon>
        <taxon>Basidiomycota</taxon>
        <taxon>Agaricomycotina</taxon>
        <taxon>Agaricomycetes</taxon>
        <taxon>Thelephorales</taxon>
        <taxon>Thelephoraceae</taxon>
        <taxon>Thelephora</taxon>
    </lineage>
</organism>
<proteinExistence type="predicted"/>
<protein>
    <submittedName>
        <fullName evidence="1">Uncharacterized protein</fullName>
    </submittedName>
</protein>
<comment type="caution">
    <text evidence="1">The sequence shown here is derived from an EMBL/GenBank/DDBJ whole genome shotgun (WGS) entry which is preliminary data.</text>
</comment>
<reference evidence="1" key="2">
    <citation type="journal article" date="2020" name="Nat. Commun.">
        <title>Large-scale genome sequencing of mycorrhizal fungi provides insights into the early evolution of symbiotic traits.</title>
        <authorList>
            <person name="Miyauchi S."/>
            <person name="Kiss E."/>
            <person name="Kuo A."/>
            <person name="Drula E."/>
            <person name="Kohler A."/>
            <person name="Sanchez-Garcia M."/>
            <person name="Morin E."/>
            <person name="Andreopoulos B."/>
            <person name="Barry K.W."/>
            <person name="Bonito G."/>
            <person name="Buee M."/>
            <person name="Carver A."/>
            <person name="Chen C."/>
            <person name="Cichocki N."/>
            <person name="Clum A."/>
            <person name="Culley D."/>
            <person name="Crous P.W."/>
            <person name="Fauchery L."/>
            <person name="Girlanda M."/>
            <person name="Hayes R.D."/>
            <person name="Keri Z."/>
            <person name="LaButti K."/>
            <person name="Lipzen A."/>
            <person name="Lombard V."/>
            <person name="Magnuson J."/>
            <person name="Maillard F."/>
            <person name="Murat C."/>
            <person name="Nolan M."/>
            <person name="Ohm R.A."/>
            <person name="Pangilinan J."/>
            <person name="Pereira M.F."/>
            <person name="Perotto S."/>
            <person name="Peter M."/>
            <person name="Pfister S."/>
            <person name="Riley R."/>
            <person name="Sitrit Y."/>
            <person name="Stielow J.B."/>
            <person name="Szollosi G."/>
            <person name="Zifcakova L."/>
            <person name="Stursova M."/>
            <person name="Spatafora J.W."/>
            <person name="Tedersoo L."/>
            <person name="Vaario L.M."/>
            <person name="Yamada A."/>
            <person name="Yan M."/>
            <person name="Wang P."/>
            <person name="Xu J."/>
            <person name="Bruns T."/>
            <person name="Baldrian P."/>
            <person name="Vilgalys R."/>
            <person name="Dunand C."/>
            <person name="Henrissat B."/>
            <person name="Grigoriev I.V."/>
            <person name="Hibbett D."/>
            <person name="Nagy L.G."/>
            <person name="Martin F.M."/>
        </authorList>
    </citation>
    <scope>NUCLEOTIDE SEQUENCE</scope>
    <source>
        <strain evidence="1">P2</strain>
    </source>
</reference>
<dbReference type="Proteomes" id="UP000886501">
    <property type="component" value="Unassembled WGS sequence"/>
</dbReference>
<evidence type="ECO:0000313" key="1">
    <source>
        <dbReference type="EMBL" id="KAF9648536.1"/>
    </source>
</evidence>
<name>A0ACB6ZGI8_THEGA</name>
<reference evidence="1" key="1">
    <citation type="submission" date="2019-10" db="EMBL/GenBank/DDBJ databases">
        <authorList>
            <consortium name="DOE Joint Genome Institute"/>
            <person name="Kuo A."/>
            <person name="Miyauchi S."/>
            <person name="Kiss E."/>
            <person name="Drula E."/>
            <person name="Kohler A."/>
            <person name="Sanchez-Garcia M."/>
            <person name="Andreopoulos B."/>
            <person name="Barry K.W."/>
            <person name="Bonito G."/>
            <person name="Buee M."/>
            <person name="Carver A."/>
            <person name="Chen C."/>
            <person name="Cichocki N."/>
            <person name="Clum A."/>
            <person name="Culley D."/>
            <person name="Crous P.W."/>
            <person name="Fauchery L."/>
            <person name="Girlanda M."/>
            <person name="Hayes R."/>
            <person name="Keri Z."/>
            <person name="Labutti K."/>
            <person name="Lipzen A."/>
            <person name="Lombard V."/>
            <person name="Magnuson J."/>
            <person name="Maillard F."/>
            <person name="Morin E."/>
            <person name="Murat C."/>
            <person name="Nolan M."/>
            <person name="Ohm R."/>
            <person name="Pangilinan J."/>
            <person name="Pereira M."/>
            <person name="Perotto S."/>
            <person name="Peter M."/>
            <person name="Riley R."/>
            <person name="Sitrit Y."/>
            <person name="Stielow B."/>
            <person name="Szollosi G."/>
            <person name="Zifcakova L."/>
            <person name="Stursova M."/>
            <person name="Spatafora J.W."/>
            <person name="Tedersoo L."/>
            <person name="Vaario L.-M."/>
            <person name="Yamada A."/>
            <person name="Yan M."/>
            <person name="Wang P."/>
            <person name="Xu J."/>
            <person name="Bruns T."/>
            <person name="Baldrian P."/>
            <person name="Vilgalys R."/>
            <person name="Henrissat B."/>
            <person name="Grigoriev I.V."/>
            <person name="Hibbett D."/>
            <person name="Nagy L.G."/>
            <person name="Martin F.M."/>
        </authorList>
    </citation>
    <scope>NUCLEOTIDE SEQUENCE</scope>
    <source>
        <strain evidence="1">P2</strain>
    </source>
</reference>
<feature type="non-terminal residue" evidence="1">
    <location>
        <position position="1"/>
    </location>
</feature>